<reference evidence="12 13" key="2">
    <citation type="journal article" date="2011" name="Stand. Genomic Sci.">
        <title>Complete genome sequence of Truepera radiovictrix type strain (RQ-24).</title>
        <authorList>
            <person name="Ivanova N."/>
            <person name="Rohde C."/>
            <person name="Munk C."/>
            <person name="Nolan M."/>
            <person name="Lucas S."/>
            <person name="Del Rio T.G."/>
            <person name="Tice H."/>
            <person name="Deshpande S."/>
            <person name="Cheng J.F."/>
            <person name="Tapia R."/>
            <person name="Han C."/>
            <person name="Goodwin L."/>
            <person name="Pitluck S."/>
            <person name="Liolios K."/>
            <person name="Mavromatis K."/>
            <person name="Mikhailova N."/>
            <person name="Pati A."/>
            <person name="Chen A."/>
            <person name="Palaniappan K."/>
            <person name="Land M."/>
            <person name="Hauser L."/>
            <person name="Chang Y.J."/>
            <person name="Jeffries C.D."/>
            <person name="Brambilla E."/>
            <person name="Rohde M."/>
            <person name="Goker M."/>
            <person name="Tindall B.J."/>
            <person name="Woyke T."/>
            <person name="Bristow J."/>
            <person name="Eisen J.A."/>
            <person name="Markowitz V."/>
            <person name="Hugenholtz P."/>
            <person name="Kyrpides N.C."/>
            <person name="Klenk H.P."/>
            <person name="Lapidus A."/>
        </authorList>
    </citation>
    <scope>NUCLEOTIDE SEQUENCE [LARGE SCALE GENOMIC DNA]</scope>
    <source>
        <strain evidence="13">DSM 17093 / CIP 108686 / LMG 22925 / RQ-24</strain>
    </source>
</reference>
<evidence type="ECO:0000256" key="3">
    <source>
        <dbReference type="ARBA" id="ARBA00022475"/>
    </source>
</evidence>
<keyword evidence="4 8" id="KW-0812">Transmembrane</keyword>
<evidence type="ECO:0000256" key="5">
    <source>
        <dbReference type="ARBA" id="ARBA00022989"/>
    </source>
</evidence>
<dbReference type="PANTHER" id="PTHR30460:SF0">
    <property type="entry name" value="MODERATE CONDUCTANCE MECHANOSENSITIVE CHANNEL YBIO"/>
    <property type="match status" value="1"/>
</dbReference>
<feature type="transmembrane region" description="Helical" evidence="8">
    <location>
        <begin position="172"/>
        <end position="192"/>
    </location>
</feature>
<dbReference type="SUPFAM" id="SSF82689">
    <property type="entry name" value="Mechanosensitive channel protein MscS (YggB), C-terminal domain"/>
    <property type="match status" value="1"/>
</dbReference>
<dbReference type="InterPro" id="IPR045276">
    <property type="entry name" value="YbiO_bact"/>
</dbReference>
<dbReference type="AlphaFoldDB" id="D7CR77"/>
<dbReference type="GO" id="GO:0008381">
    <property type="term" value="F:mechanosensitive monoatomic ion channel activity"/>
    <property type="evidence" value="ECO:0007669"/>
    <property type="project" value="InterPro"/>
</dbReference>
<feature type="region of interest" description="Disordered" evidence="7">
    <location>
        <begin position="439"/>
        <end position="461"/>
    </location>
</feature>
<evidence type="ECO:0000256" key="1">
    <source>
        <dbReference type="ARBA" id="ARBA00004651"/>
    </source>
</evidence>
<dbReference type="RefSeq" id="WP_013178530.1">
    <property type="nucleotide sequence ID" value="NC_014221.1"/>
</dbReference>
<gene>
    <name evidence="12" type="ordered locus">Trad_2051</name>
</gene>
<dbReference type="GO" id="GO:0005886">
    <property type="term" value="C:plasma membrane"/>
    <property type="evidence" value="ECO:0007669"/>
    <property type="project" value="UniProtKB-SubCell"/>
</dbReference>
<name>D7CR77_TRURR</name>
<feature type="compositionally biased region" description="Basic and acidic residues" evidence="7">
    <location>
        <begin position="449"/>
        <end position="461"/>
    </location>
</feature>
<evidence type="ECO:0000259" key="10">
    <source>
        <dbReference type="Pfam" id="PF21082"/>
    </source>
</evidence>
<keyword evidence="6 8" id="KW-0472">Membrane</keyword>
<dbReference type="InterPro" id="IPR049142">
    <property type="entry name" value="MS_channel_1st"/>
</dbReference>
<dbReference type="eggNOG" id="COG0668">
    <property type="taxonomic scope" value="Bacteria"/>
</dbReference>
<evidence type="ECO:0000256" key="7">
    <source>
        <dbReference type="SAM" id="MobiDB-lite"/>
    </source>
</evidence>
<dbReference type="InterPro" id="IPR049278">
    <property type="entry name" value="MS_channel_C"/>
</dbReference>
<evidence type="ECO:0000259" key="11">
    <source>
        <dbReference type="Pfam" id="PF21088"/>
    </source>
</evidence>
<dbReference type="Pfam" id="PF21088">
    <property type="entry name" value="MS_channel_1st"/>
    <property type="match status" value="1"/>
</dbReference>
<keyword evidence="5 8" id="KW-1133">Transmembrane helix</keyword>
<keyword evidence="13" id="KW-1185">Reference proteome</keyword>
<comment type="similarity">
    <text evidence="2">Belongs to the MscS (TC 1.A.23) family.</text>
</comment>
<dbReference type="PANTHER" id="PTHR30460">
    <property type="entry name" value="MODERATE CONDUCTANCE MECHANOSENSITIVE CHANNEL YBIO"/>
    <property type="match status" value="1"/>
</dbReference>
<feature type="domain" description="Mechanosensitive ion channel MscS C-terminal" evidence="10">
    <location>
        <begin position="339"/>
        <end position="426"/>
    </location>
</feature>
<reference evidence="13" key="1">
    <citation type="submission" date="2010-05" db="EMBL/GenBank/DDBJ databases">
        <title>The complete genome of Truepera radiovictris DSM 17093.</title>
        <authorList>
            <consortium name="US DOE Joint Genome Institute (JGI-PGF)"/>
            <person name="Lucas S."/>
            <person name="Copeland A."/>
            <person name="Lapidus A."/>
            <person name="Glavina del Rio T."/>
            <person name="Dalin E."/>
            <person name="Tice H."/>
            <person name="Bruce D."/>
            <person name="Goodwin L."/>
            <person name="Pitluck S."/>
            <person name="Kyrpides N."/>
            <person name="Mavromatis K."/>
            <person name="Ovchinnikova G."/>
            <person name="Munk A.C."/>
            <person name="Detter J.C."/>
            <person name="Han C."/>
            <person name="Tapia R."/>
            <person name="Land M."/>
            <person name="Hauser L."/>
            <person name="Markowitz V."/>
            <person name="Cheng J.-F."/>
            <person name="Hugenholtz P."/>
            <person name="Woyke T."/>
            <person name="Wu D."/>
            <person name="Tindall B."/>
            <person name="Pomrenke H.G."/>
            <person name="Brambilla E."/>
            <person name="Klenk H.-P."/>
            <person name="Eisen J.A."/>
        </authorList>
    </citation>
    <scope>NUCLEOTIDE SEQUENCE [LARGE SCALE GENOMIC DNA]</scope>
    <source>
        <strain evidence="13">DSM 17093 / CIP 108686 / LMG 22925 / RQ-24</strain>
    </source>
</reference>
<dbReference type="InterPro" id="IPR010920">
    <property type="entry name" value="LSM_dom_sf"/>
</dbReference>
<accession>D7CR77</accession>
<dbReference type="Pfam" id="PF21082">
    <property type="entry name" value="MS_channel_3rd"/>
    <property type="match status" value="1"/>
</dbReference>
<dbReference type="OrthoDB" id="6500477at2"/>
<dbReference type="Proteomes" id="UP000000379">
    <property type="component" value="Chromosome"/>
</dbReference>
<evidence type="ECO:0000313" key="13">
    <source>
        <dbReference type="Proteomes" id="UP000000379"/>
    </source>
</evidence>
<dbReference type="Gene3D" id="2.30.30.60">
    <property type="match status" value="1"/>
</dbReference>
<evidence type="ECO:0000256" key="4">
    <source>
        <dbReference type="ARBA" id="ARBA00022692"/>
    </source>
</evidence>
<evidence type="ECO:0000256" key="8">
    <source>
        <dbReference type="SAM" id="Phobius"/>
    </source>
</evidence>
<dbReference type="InterPro" id="IPR006685">
    <property type="entry name" value="MscS_channel_2nd"/>
</dbReference>
<feature type="transmembrane region" description="Helical" evidence="8">
    <location>
        <begin position="226"/>
        <end position="244"/>
    </location>
</feature>
<dbReference type="InterPro" id="IPR011014">
    <property type="entry name" value="MscS_channel_TM-2"/>
</dbReference>
<dbReference type="InterPro" id="IPR023408">
    <property type="entry name" value="MscS_beta-dom_sf"/>
</dbReference>
<evidence type="ECO:0000256" key="6">
    <source>
        <dbReference type="ARBA" id="ARBA00023136"/>
    </source>
</evidence>
<feature type="transmembrane region" description="Helical" evidence="8">
    <location>
        <begin position="133"/>
        <end position="152"/>
    </location>
</feature>
<dbReference type="STRING" id="649638.Trad_2051"/>
<dbReference type="HOGENOM" id="CLU_593041_0_0_0"/>
<dbReference type="EMBL" id="CP002049">
    <property type="protein sequence ID" value="ADI15165.1"/>
    <property type="molecule type" value="Genomic_DNA"/>
</dbReference>
<feature type="transmembrane region" description="Helical" evidence="8">
    <location>
        <begin position="76"/>
        <end position="98"/>
    </location>
</feature>
<keyword evidence="3" id="KW-1003">Cell membrane</keyword>
<feature type="domain" description="Mechanosensitive ion channel MscS" evidence="9">
    <location>
        <begin position="269"/>
        <end position="326"/>
    </location>
</feature>
<feature type="region of interest" description="Disordered" evidence="7">
    <location>
        <begin position="15"/>
        <end position="35"/>
    </location>
</feature>
<dbReference type="FunFam" id="2.30.30.60:FF:000001">
    <property type="entry name" value="MscS Mechanosensitive ion channel"/>
    <property type="match status" value="1"/>
</dbReference>
<sequence length="461" mass="50164">MANLLNSLFQGTAPADEAAPDAPTGAATADPTGGAEGTAAELLEVPLLELNVIAEVQDTTWLTELWTDVQTAPLQFFGNLFVDLGIGLLLFGALWFFIDRWARAARDVIAKRELWDDAQKEAERGRTMVLRRYLITASAVLGALLTLGLFALRHRVPILQTLALAVRDWLLGGGLGRIISVIIVGALIYVLLRLVRKTARALTPISGQRFERQVARAATIRNVVESSARIVLITFFVLFVLAQAGANVSALLTGVGILGLAVSFGAQSLVKDVITGFFILAEDQFGVGDVVTIGNFSGAVESVNLRITTLRSLDGQVHVIPNGQIDKVTVASKDWSRAVVDVEVSYRSDLDRALEVITDEAEKLTEALGWSWRVVGLPEVTGVEALGASGVVIRVLFRTLPKEQWGVSREFRRRIKNRLEREGIEIPYPHVTLYWGEGQKPALGGGPEARAEHAPREREHS</sequence>
<comment type="subcellular location">
    <subcellularLocation>
        <location evidence="1">Cell membrane</location>
        <topology evidence="1">Multi-pass membrane protein</topology>
    </subcellularLocation>
</comment>
<dbReference type="SUPFAM" id="SSF82861">
    <property type="entry name" value="Mechanosensitive channel protein MscS (YggB), transmembrane region"/>
    <property type="match status" value="1"/>
</dbReference>
<feature type="domain" description="Mechanosensitive ion channel transmembrane helices 2/3" evidence="11">
    <location>
        <begin position="229"/>
        <end position="267"/>
    </location>
</feature>
<dbReference type="Pfam" id="PF00924">
    <property type="entry name" value="MS_channel_2nd"/>
    <property type="match status" value="1"/>
</dbReference>
<dbReference type="SUPFAM" id="SSF50182">
    <property type="entry name" value="Sm-like ribonucleoproteins"/>
    <property type="match status" value="1"/>
</dbReference>
<evidence type="ECO:0000256" key="2">
    <source>
        <dbReference type="ARBA" id="ARBA00008017"/>
    </source>
</evidence>
<evidence type="ECO:0000259" key="9">
    <source>
        <dbReference type="Pfam" id="PF00924"/>
    </source>
</evidence>
<dbReference type="KEGG" id="tra:Trad_2051"/>
<proteinExistence type="inferred from homology"/>
<dbReference type="InterPro" id="IPR011066">
    <property type="entry name" value="MscS_channel_C_sf"/>
</dbReference>
<protein>
    <submittedName>
        <fullName evidence="12">MscS Mechanosensitive ion channel</fullName>
    </submittedName>
</protein>
<organism evidence="12 13">
    <name type="scientific">Truepera radiovictrix (strain DSM 17093 / CIP 108686 / LMG 22925 / RQ-24)</name>
    <dbReference type="NCBI Taxonomy" id="649638"/>
    <lineage>
        <taxon>Bacteria</taxon>
        <taxon>Thermotogati</taxon>
        <taxon>Deinococcota</taxon>
        <taxon>Deinococci</taxon>
        <taxon>Trueperales</taxon>
        <taxon>Trueperaceae</taxon>
        <taxon>Truepera</taxon>
    </lineage>
</organism>
<evidence type="ECO:0000313" key="12">
    <source>
        <dbReference type="EMBL" id="ADI15165.1"/>
    </source>
</evidence>
<dbReference type="Gene3D" id="3.30.70.100">
    <property type="match status" value="1"/>
</dbReference>
<dbReference type="Gene3D" id="1.10.287.1260">
    <property type="match status" value="1"/>
</dbReference>